<name>A0A494RMV0_9CAUL</name>
<organism evidence="2 3">
    <name type="scientific">Brevundimonas naejangsanensis</name>
    <dbReference type="NCBI Taxonomy" id="588932"/>
    <lineage>
        <taxon>Bacteria</taxon>
        <taxon>Pseudomonadati</taxon>
        <taxon>Pseudomonadota</taxon>
        <taxon>Alphaproteobacteria</taxon>
        <taxon>Caulobacterales</taxon>
        <taxon>Caulobacteraceae</taxon>
        <taxon>Brevundimonas</taxon>
    </lineage>
</organism>
<evidence type="ECO:0000313" key="3">
    <source>
        <dbReference type="Proteomes" id="UP000276984"/>
    </source>
</evidence>
<dbReference type="Proteomes" id="UP000276984">
    <property type="component" value="Chromosome"/>
</dbReference>
<dbReference type="Pfam" id="PF10670">
    <property type="entry name" value="DUF4198"/>
    <property type="match status" value="1"/>
</dbReference>
<reference evidence="2 3" key="1">
    <citation type="submission" date="2018-10" db="EMBL/GenBank/DDBJ databases">
        <title>Complete genome sequence of Brevundimonas naejangsanensis BRV3.</title>
        <authorList>
            <person name="Berrios L."/>
            <person name="Ely B."/>
        </authorList>
    </citation>
    <scope>NUCLEOTIDE SEQUENCE [LARGE SCALE GENOMIC DNA]</scope>
    <source>
        <strain evidence="2 3">BRV3</strain>
    </source>
</reference>
<dbReference type="InterPro" id="IPR019613">
    <property type="entry name" value="DUF4198"/>
</dbReference>
<dbReference type="RefSeq" id="WP_121482132.1">
    <property type="nucleotide sequence ID" value="NZ_CP032707.1"/>
</dbReference>
<keyword evidence="3" id="KW-1185">Reference proteome</keyword>
<dbReference type="AlphaFoldDB" id="A0A494RMV0"/>
<feature type="signal peptide" evidence="1">
    <location>
        <begin position="1"/>
        <end position="20"/>
    </location>
</feature>
<keyword evidence="1" id="KW-0732">Signal</keyword>
<sequence length="271" mass="28191">MKKTLALLAPALLTLTAALAAPLSAQAHRAWLAPTSTVLSGNDAWVGFDAGMSNGVFIPDHAAMRLSGLTITAPDGSAAEAENLHQAKYRSSFDLHLSRPGTYRVANVASGFMASYDQGGERKRWRGAEADFPGALPADATNVETTRTDSRTETFVTLGAPNDAALAPTGKGLELVPVTHPNDLVAGEAATFKLVKDGQPAAGVEVAVARGGLRYRDNPEEITVRTGADGAFTVTWPEAGLYWLGASVRTPGANGQPGSNASWNGALEVLP</sequence>
<evidence type="ECO:0000256" key="1">
    <source>
        <dbReference type="SAM" id="SignalP"/>
    </source>
</evidence>
<proteinExistence type="predicted"/>
<dbReference type="EMBL" id="CP032707">
    <property type="protein sequence ID" value="AYG94984.1"/>
    <property type="molecule type" value="Genomic_DNA"/>
</dbReference>
<accession>A0A494RMV0</accession>
<gene>
    <name evidence="2" type="ORF">D8I30_07160</name>
</gene>
<evidence type="ECO:0000313" key="2">
    <source>
        <dbReference type="EMBL" id="AYG94984.1"/>
    </source>
</evidence>
<protein>
    <submittedName>
        <fullName evidence="2">DUF4198 domain-containing protein</fullName>
    </submittedName>
</protein>
<feature type="chain" id="PRO_5019852114" evidence="1">
    <location>
        <begin position="21"/>
        <end position="271"/>
    </location>
</feature>
<dbReference type="OrthoDB" id="5943at2"/>